<proteinExistence type="predicted"/>
<organism evidence="1 2">
    <name type="scientific">Roseateles agri</name>
    <dbReference type="NCBI Taxonomy" id="3098619"/>
    <lineage>
        <taxon>Bacteria</taxon>
        <taxon>Pseudomonadati</taxon>
        <taxon>Pseudomonadota</taxon>
        <taxon>Betaproteobacteria</taxon>
        <taxon>Burkholderiales</taxon>
        <taxon>Sphaerotilaceae</taxon>
        <taxon>Roseateles</taxon>
    </lineage>
</organism>
<name>A0ABU5DLT0_9BURK</name>
<dbReference type="Proteomes" id="UP001285263">
    <property type="component" value="Unassembled WGS sequence"/>
</dbReference>
<dbReference type="RefSeq" id="WP_320425217.1">
    <property type="nucleotide sequence ID" value="NZ_JAXCLA010000007.1"/>
</dbReference>
<dbReference type="EMBL" id="JAXCLA010000007">
    <property type="protein sequence ID" value="MDY0747260.1"/>
    <property type="molecule type" value="Genomic_DNA"/>
</dbReference>
<comment type="caution">
    <text evidence="1">The sequence shown here is derived from an EMBL/GenBank/DDBJ whole genome shotgun (WGS) entry which is preliminary data.</text>
</comment>
<reference evidence="1 2" key="1">
    <citation type="submission" date="2023-11" db="EMBL/GenBank/DDBJ databases">
        <title>Paucibacter sp. nov., isolated from fresh soil in Korea.</title>
        <authorList>
            <person name="Le N.T.T."/>
        </authorList>
    </citation>
    <scope>NUCLEOTIDE SEQUENCE [LARGE SCALE GENOMIC DNA]</scope>
    <source>
        <strain evidence="1 2">R3-3</strain>
    </source>
</reference>
<protein>
    <submittedName>
        <fullName evidence="1">Uncharacterized protein</fullName>
    </submittedName>
</protein>
<evidence type="ECO:0000313" key="1">
    <source>
        <dbReference type="EMBL" id="MDY0747260.1"/>
    </source>
</evidence>
<gene>
    <name evidence="1" type="ORF">SNE35_22330</name>
</gene>
<evidence type="ECO:0000313" key="2">
    <source>
        <dbReference type="Proteomes" id="UP001285263"/>
    </source>
</evidence>
<keyword evidence="2" id="KW-1185">Reference proteome</keyword>
<accession>A0ABU5DLT0</accession>
<sequence length="232" mass="24353">MSERPNTDAQSVPATPASARRRRFIKGGAGLIPVALTLNSRPVLATTTTTANGQCFSASAWGSMQALATNASQYTRLVNSGRVTTVACYDRATWCGKQTVNKVDYATCTGWKANRINCADLTLAKVKNYTVGQACGNSAGTAGIGGTVTCWDVVSGAAGCSQAQQAVIVAWLNCQITTTTNTETCVLDTYLKNQLTTLGNCVPNGGIGPDGKTWRAVDVLNYLQNNKIGKVS</sequence>